<evidence type="ECO:0000256" key="1">
    <source>
        <dbReference type="ARBA" id="ARBA00022829"/>
    </source>
</evidence>
<protein>
    <recommendedName>
        <fullName evidence="3">ParB-like N-terminal domain-containing protein</fullName>
    </recommendedName>
</protein>
<dbReference type="AlphaFoldDB" id="X1BWJ2"/>
<dbReference type="Gene3D" id="3.90.1530.30">
    <property type="match status" value="1"/>
</dbReference>
<comment type="caution">
    <text evidence="4">The sequence shown here is derived from an EMBL/GenBank/DDBJ whole genome shotgun (WGS) entry which is preliminary data.</text>
</comment>
<sequence length="284" mass="32425">GCLIAINEYTTQLIDISKIWSDQDFNCRGYILPLDVAELAKDIDRDGLLFPIAIQPIGDVEKEAPEGFDFRIVAGHRRFEAFKILQRDQIPVMIKVNLSEIRARLMNLGENLKRKALNILQEANAIKHLRDLGLNRRQVGEELSVSTSWVQVRYNLLDLPEQIQEEAAAGILNQYQIKELFSLSNDEEKFEAVKKIKNARLRGEKGVSVAKPPKQDPFKKRRQPKCVVQDMINHMGRTIGHGLHTRTLAWANGEINSAELYFDIRQFAEEEGVEYHVPIIGVKT</sequence>
<evidence type="ECO:0000256" key="2">
    <source>
        <dbReference type="SAM" id="MobiDB-lite"/>
    </source>
</evidence>
<accession>X1BWJ2</accession>
<evidence type="ECO:0000259" key="3">
    <source>
        <dbReference type="SMART" id="SM00470"/>
    </source>
</evidence>
<dbReference type="NCBIfam" id="TIGR00180">
    <property type="entry name" value="parB_part"/>
    <property type="match status" value="1"/>
</dbReference>
<evidence type="ECO:0000313" key="4">
    <source>
        <dbReference type="EMBL" id="GAG88543.1"/>
    </source>
</evidence>
<dbReference type="InterPro" id="IPR036086">
    <property type="entry name" value="ParB/Sulfiredoxin_sf"/>
</dbReference>
<dbReference type="PANTHER" id="PTHR33375:SF1">
    <property type="entry name" value="CHROMOSOME-PARTITIONING PROTEIN PARB-RELATED"/>
    <property type="match status" value="1"/>
</dbReference>
<dbReference type="InterPro" id="IPR003115">
    <property type="entry name" value="ParB_N"/>
</dbReference>
<feature type="non-terminal residue" evidence="4">
    <location>
        <position position="1"/>
    </location>
</feature>
<dbReference type="InterPro" id="IPR041468">
    <property type="entry name" value="HTH_ParB/Spo0J"/>
</dbReference>
<name>X1BWJ2_9ZZZZ</name>
<reference evidence="4" key="1">
    <citation type="journal article" date="2014" name="Front. Microbiol.">
        <title>High frequency of phylogenetically diverse reductive dehalogenase-homologous genes in deep subseafloor sedimentary metagenomes.</title>
        <authorList>
            <person name="Kawai M."/>
            <person name="Futagami T."/>
            <person name="Toyoda A."/>
            <person name="Takaki Y."/>
            <person name="Nishi S."/>
            <person name="Hori S."/>
            <person name="Arai W."/>
            <person name="Tsubouchi T."/>
            <person name="Morono Y."/>
            <person name="Uchiyama I."/>
            <person name="Ito T."/>
            <person name="Fujiyama A."/>
            <person name="Inagaki F."/>
            <person name="Takami H."/>
        </authorList>
    </citation>
    <scope>NUCLEOTIDE SEQUENCE</scope>
    <source>
        <strain evidence="4">Expedition CK06-06</strain>
    </source>
</reference>
<dbReference type="Pfam" id="PF02195">
    <property type="entry name" value="ParB_N"/>
    <property type="match status" value="1"/>
</dbReference>
<dbReference type="GO" id="GO:0005694">
    <property type="term" value="C:chromosome"/>
    <property type="evidence" value="ECO:0007669"/>
    <property type="project" value="TreeGrafter"/>
</dbReference>
<dbReference type="InterPro" id="IPR050336">
    <property type="entry name" value="Chromosome_partition/occlusion"/>
</dbReference>
<dbReference type="GO" id="GO:0003677">
    <property type="term" value="F:DNA binding"/>
    <property type="evidence" value="ECO:0007669"/>
    <property type="project" value="InterPro"/>
</dbReference>
<dbReference type="SUPFAM" id="SSF109709">
    <property type="entry name" value="KorB DNA-binding domain-like"/>
    <property type="match status" value="1"/>
</dbReference>
<dbReference type="SMART" id="SM00470">
    <property type="entry name" value="ParB"/>
    <property type="match status" value="1"/>
</dbReference>
<feature type="domain" description="ParB-like N-terminal" evidence="3">
    <location>
        <begin position="12"/>
        <end position="112"/>
    </location>
</feature>
<keyword evidence="1" id="KW-0159">Chromosome partition</keyword>
<proteinExistence type="predicted"/>
<dbReference type="InterPro" id="IPR004437">
    <property type="entry name" value="ParB/RepB/Spo0J"/>
</dbReference>
<dbReference type="GO" id="GO:0007059">
    <property type="term" value="P:chromosome segregation"/>
    <property type="evidence" value="ECO:0007669"/>
    <property type="project" value="UniProtKB-KW"/>
</dbReference>
<dbReference type="Pfam" id="PF17762">
    <property type="entry name" value="HTH_ParB"/>
    <property type="match status" value="1"/>
</dbReference>
<dbReference type="EMBL" id="BART01017003">
    <property type="protein sequence ID" value="GAG88543.1"/>
    <property type="molecule type" value="Genomic_DNA"/>
</dbReference>
<dbReference type="PANTHER" id="PTHR33375">
    <property type="entry name" value="CHROMOSOME-PARTITIONING PROTEIN PARB-RELATED"/>
    <property type="match status" value="1"/>
</dbReference>
<dbReference type="SUPFAM" id="SSF110849">
    <property type="entry name" value="ParB/Sulfiredoxin"/>
    <property type="match status" value="1"/>
</dbReference>
<gene>
    <name evidence="4" type="ORF">S01H4_32507</name>
</gene>
<dbReference type="Gene3D" id="1.10.10.2830">
    <property type="match status" value="1"/>
</dbReference>
<feature type="region of interest" description="Disordered" evidence="2">
    <location>
        <begin position="204"/>
        <end position="223"/>
    </location>
</feature>
<organism evidence="4">
    <name type="scientific">marine sediment metagenome</name>
    <dbReference type="NCBI Taxonomy" id="412755"/>
    <lineage>
        <taxon>unclassified sequences</taxon>
        <taxon>metagenomes</taxon>
        <taxon>ecological metagenomes</taxon>
    </lineage>
</organism>